<sequence length="179" mass="20537">MHEPSGKRRKTSHQLSLPPQEQQLQRPPEHPEQAISRSSFFFSHHAPLVFSSYLKLLLHAAGLFILILAILFILRVSQQEMDGRVMQHLQELEEEKLQCTQSYQENQCDLYGHQPFFGTFCNQWFACMNRDLRGVGRAKIMMTVYGELVNALVEPLTIKAMLAICLLLFGIFVGSTLVF</sequence>
<keyword evidence="2" id="KW-0812">Transmembrane</keyword>
<dbReference type="GO" id="GO:0031965">
    <property type="term" value="C:nuclear membrane"/>
    <property type="evidence" value="ECO:0007669"/>
    <property type="project" value="InterPro"/>
</dbReference>
<accession>A0AAD5PHB4</accession>
<evidence type="ECO:0000256" key="2">
    <source>
        <dbReference type="SAM" id="Phobius"/>
    </source>
</evidence>
<dbReference type="AlphaFoldDB" id="A0AAD5PHB4"/>
<dbReference type="Pfam" id="PF10104">
    <property type="entry name" value="Brr6_like_C_C"/>
    <property type="match status" value="1"/>
</dbReference>
<comment type="caution">
    <text evidence="4">The sequence shown here is derived from an EMBL/GenBank/DDBJ whole genome shotgun (WGS) entry which is preliminary data.</text>
</comment>
<evidence type="ECO:0000313" key="5">
    <source>
        <dbReference type="Proteomes" id="UP001209540"/>
    </source>
</evidence>
<dbReference type="InterPro" id="IPR040202">
    <property type="entry name" value="Brl1/Brr6"/>
</dbReference>
<dbReference type="Proteomes" id="UP001209540">
    <property type="component" value="Unassembled WGS sequence"/>
</dbReference>
<reference evidence="4" key="2">
    <citation type="submission" date="2023-02" db="EMBL/GenBank/DDBJ databases">
        <authorList>
            <consortium name="DOE Joint Genome Institute"/>
            <person name="Mondo S.J."/>
            <person name="Chang Y."/>
            <person name="Wang Y."/>
            <person name="Ahrendt S."/>
            <person name="Andreopoulos W."/>
            <person name="Barry K."/>
            <person name="Beard J."/>
            <person name="Benny G.L."/>
            <person name="Blankenship S."/>
            <person name="Bonito G."/>
            <person name="Cuomo C."/>
            <person name="Desiro A."/>
            <person name="Gervers K.A."/>
            <person name="Hundley H."/>
            <person name="Kuo A."/>
            <person name="LaButti K."/>
            <person name="Lang B.F."/>
            <person name="Lipzen A."/>
            <person name="O'Donnell K."/>
            <person name="Pangilinan J."/>
            <person name="Reynolds N."/>
            <person name="Sandor L."/>
            <person name="Smith M.W."/>
            <person name="Tsang A."/>
            <person name="Grigoriev I.V."/>
            <person name="Stajich J.E."/>
            <person name="Spatafora J.W."/>
        </authorList>
    </citation>
    <scope>NUCLEOTIDE SEQUENCE</scope>
    <source>
        <strain evidence="4">RSA 2281</strain>
    </source>
</reference>
<dbReference type="GO" id="GO:0055088">
    <property type="term" value="P:lipid homeostasis"/>
    <property type="evidence" value="ECO:0007669"/>
    <property type="project" value="InterPro"/>
</dbReference>
<feature type="region of interest" description="Disordered" evidence="1">
    <location>
        <begin position="1"/>
        <end position="30"/>
    </location>
</feature>
<keyword evidence="5" id="KW-1185">Reference proteome</keyword>
<dbReference type="InterPro" id="IPR018767">
    <property type="entry name" value="Brl1/Brr6_dom"/>
</dbReference>
<name>A0AAD5PHB4_9FUNG</name>
<evidence type="ECO:0000259" key="3">
    <source>
        <dbReference type="SMART" id="SM01042"/>
    </source>
</evidence>
<evidence type="ECO:0000313" key="4">
    <source>
        <dbReference type="EMBL" id="KAI9271614.1"/>
    </source>
</evidence>
<protein>
    <submittedName>
        <fullName evidence="4">Di-sulfide bridge nucleocytoplasmic transport domain-containing protein</fullName>
    </submittedName>
</protein>
<keyword evidence="2" id="KW-0472">Membrane</keyword>
<proteinExistence type="predicted"/>
<feature type="domain" description="Brl1/Brr6" evidence="3">
    <location>
        <begin position="50"/>
        <end position="175"/>
    </location>
</feature>
<gene>
    <name evidence="4" type="ORF">BDA99DRAFT_500510</name>
</gene>
<keyword evidence="2" id="KW-1133">Transmembrane helix</keyword>
<dbReference type="PANTHER" id="PTHR28136:SF1">
    <property type="entry name" value="NUCLEUS EXPORT PROTEIN BRL1"/>
    <property type="match status" value="1"/>
</dbReference>
<feature type="compositionally biased region" description="Low complexity" evidence="1">
    <location>
        <begin position="13"/>
        <end position="26"/>
    </location>
</feature>
<feature type="transmembrane region" description="Helical" evidence="2">
    <location>
        <begin position="56"/>
        <end position="74"/>
    </location>
</feature>
<dbReference type="GO" id="GO:0006998">
    <property type="term" value="P:nuclear envelope organization"/>
    <property type="evidence" value="ECO:0007669"/>
    <property type="project" value="InterPro"/>
</dbReference>
<feature type="transmembrane region" description="Helical" evidence="2">
    <location>
        <begin position="160"/>
        <end position="178"/>
    </location>
</feature>
<dbReference type="PANTHER" id="PTHR28136">
    <property type="entry name" value="NUCLEUS EXPORT PROTEIN BRR6"/>
    <property type="match status" value="1"/>
</dbReference>
<dbReference type="EMBL" id="JAIXMP010000006">
    <property type="protein sequence ID" value="KAI9271614.1"/>
    <property type="molecule type" value="Genomic_DNA"/>
</dbReference>
<dbReference type="SMART" id="SM01042">
    <property type="entry name" value="Brr6_like_C_C"/>
    <property type="match status" value="1"/>
</dbReference>
<evidence type="ECO:0000256" key="1">
    <source>
        <dbReference type="SAM" id="MobiDB-lite"/>
    </source>
</evidence>
<organism evidence="4 5">
    <name type="scientific">Phascolomyces articulosus</name>
    <dbReference type="NCBI Taxonomy" id="60185"/>
    <lineage>
        <taxon>Eukaryota</taxon>
        <taxon>Fungi</taxon>
        <taxon>Fungi incertae sedis</taxon>
        <taxon>Mucoromycota</taxon>
        <taxon>Mucoromycotina</taxon>
        <taxon>Mucoromycetes</taxon>
        <taxon>Mucorales</taxon>
        <taxon>Lichtheimiaceae</taxon>
        <taxon>Phascolomyces</taxon>
    </lineage>
</organism>
<reference evidence="4" key="1">
    <citation type="journal article" date="2022" name="IScience">
        <title>Evolution of zygomycete secretomes and the origins of terrestrial fungal ecologies.</title>
        <authorList>
            <person name="Chang Y."/>
            <person name="Wang Y."/>
            <person name="Mondo S."/>
            <person name="Ahrendt S."/>
            <person name="Andreopoulos W."/>
            <person name="Barry K."/>
            <person name="Beard J."/>
            <person name="Benny G.L."/>
            <person name="Blankenship S."/>
            <person name="Bonito G."/>
            <person name="Cuomo C."/>
            <person name="Desiro A."/>
            <person name="Gervers K.A."/>
            <person name="Hundley H."/>
            <person name="Kuo A."/>
            <person name="LaButti K."/>
            <person name="Lang B.F."/>
            <person name="Lipzen A."/>
            <person name="O'Donnell K."/>
            <person name="Pangilinan J."/>
            <person name="Reynolds N."/>
            <person name="Sandor L."/>
            <person name="Smith M.E."/>
            <person name="Tsang A."/>
            <person name="Grigoriev I.V."/>
            <person name="Stajich J.E."/>
            <person name="Spatafora J.W."/>
        </authorList>
    </citation>
    <scope>NUCLEOTIDE SEQUENCE</scope>
    <source>
        <strain evidence="4">RSA 2281</strain>
    </source>
</reference>